<comment type="caution">
    <text evidence="2">The sequence shown here is derived from an EMBL/GenBank/DDBJ whole genome shotgun (WGS) entry which is preliminary data.</text>
</comment>
<feature type="transmembrane region" description="Helical" evidence="1">
    <location>
        <begin position="51"/>
        <end position="76"/>
    </location>
</feature>
<name>A0A0G1NMP3_9BACT</name>
<gene>
    <name evidence="2" type="ORF">UX33_C0024G0007</name>
</gene>
<keyword evidence="1" id="KW-1133">Transmembrane helix</keyword>
<accession>A0A0G1NMP3</accession>
<keyword evidence="1" id="KW-0812">Transmembrane</keyword>
<dbReference type="AlphaFoldDB" id="A0A0G1NMP3"/>
<keyword evidence="1" id="KW-0472">Membrane</keyword>
<sequence>MLKNKTAYLFSKLFFAIIILAVPVVGRAVQIENPLGETTTIAGLVDNIATFLIQIGIPITTIMILVAAIQFMFAGGSEKRVTAARQTLTYAVIGLGVLLLAKGVSSVITSFLGG</sequence>
<evidence type="ECO:0000256" key="1">
    <source>
        <dbReference type="SAM" id="Phobius"/>
    </source>
</evidence>
<evidence type="ECO:0008006" key="4">
    <source>
        <dbReference type="Google" id="ProtNLM"/>
    </source>
</evidence>
<feature type="transmembrane region" description="Helical" evidence="1">
    <location>
        <begin position="88"/>
        <end position="112"/>
    </location>
</feature>
<reference evidence="2 3" key="1">
    <citation type="journal article" date="2015" name="Nature">
        <title>rRNA introns, odd ribosomes, and small enigmatic genomes across a large radiation of phyla.</title>
        <authorList>
            <person name="Brown C.T."/>
            <person name="Hug L.A."/>
            <person name="Thomas B.C."/>
            <person name="Sharon I."/>
            <person name="Castelle C.J."/>
            <person name="Singh A."/>
            <person name="Wilkins M.J."/>
            <person name="Williams K.H."/>
            <person name="Banfield J.F."/>
        </authorList>
    </citation>
    <scope>NUCLEOTIDE SEQUENCE [LARGE SCALE GENOMIC DNA]</scope>
</reference>
<dbReference type="Pfam" id="PF18895">
    <property type="entry name" value="T4SS_pilin"/>
    <property type="match status" value="1"/>
</dbReference>
<organism evidence="2 3">
    <name type="scientific">Candidatus Azambacteria bacterium GW2011_GWC1_46_13</name>
    <dbReference type="NCBI Taxonomy" id="1618619"/>
    <lineage>
        <taxon>Bacteria</taxon>
        <taxon>Candidatus Azamiibacteriota</taxon>
    </lineage>
</organism>
<evidence type="ECO:0000313" key="3">
    <source>
        <dbReference type="Proteomes" id="UP000034569"/>
    </source>
</evidence>
<dbReference type="Proteomes" id="UP000034569">
    <property type="component" value="Unassembled WGS sequence"/>
</dbReference>
<proteinExistence type="predicted"/>
<dbReference type="InterPro" id="IPR043993">
    <property type="entry name" value="T4SS_pilin"/>
</dbReference>
<dbReference type="EMBL" id="LCLU01000024">
    <property type="protein sequence ID" value="KKU21701.1"/>
    <property type="molecule type" value="Genomic_DNA"/>
</dbReference>
<protein>
    <recommendedName>
        <fullName evidence="4">TrbC/VIRB2 family protein</fullName>
    </recommendedName>
</protein>
<evidence type="ECO:0000313" key="2">
    <source>
        <dbReference type="EMBL" id="KKU21701.1"/>
    </source>
</evidence>